<keyword evidence="4" id="KW-1185">Reference proteome</keyword>
<dbReference type="EMBL" id="BMFK01000001">
    <property type="protein sequence ID" value="GGE72060.1"/>
    <property type="molecule type" value="Genomic_DNA"/>
</dbReference>
<name>A0A917AUQ9_9BACI</name>
<protein>
    <recommendedName>
        <fullName evidence="5">Glycosyltransferase family 1 protein</fullName>
    </recommendedName>
</protein>
<dbReference type="InterPro" id="IPR050194">
    <property type="entry name" value="Glycosyltransferase_grp1"/>
</dbReference>
<proteinExistence type="predicted"/>
<evidence type="ECO:0000313" key="4">
    <source>
        <dbReference type="Proteomes" id="UP000605259"/>
    </source>
</evidence>
<dbReference type="Proteomes" id="UP000605259">
    <property type="component" value="Unassembled WGS sequence"/>
</dbReference>
<dbReference type="GO" id="GO:0016757">
    <property type="term" value="F:glycosyltransferase activity"/>
    <property type="evidence" value="ECO:0007669"/>
    <property type="project" value="InterPro"/>
</dbReference>
<gene>
    <name evidence="3" type="ORF">GCM10007140_22500</name>
</gene>
<dbReference type="Pfam" id="PF13439">
    <property type="entry name" value="Glyco_transf_4"/>
    <property type="match status" value="1"/>
</dbReference>
<organism evidence="3 4">
    <name type="scientific">Priestia taiwanensis</name>
    <dbReference type="NCBI Taxonomy" id="1347902"/>
    <lineage>
        <taxon>Bacteria</taxon>
        <taxon>Bacillati</taxon>
        <taxon>Bacillota</taxon>
        <taxon>Bacilli</taxon>
        <taxon>Bacillales</taxon>
        <taxon>Bacillaceae</taxon>
        <taxon>Priestia</taxon>
    </lineage>
</organism>
<comment type="caution">
    <text evidence="3">The sequence shown here is derived from an EMBL/GenBank/DDBJ whole genome shotgun (WGS) entry which is preliminary data.</text>
</comment>
<feature type="domain" description="Glycosyltransferase subfamily 4-like N-terminal" evidence="2">
    <location>
        <begin position="55"/>
        <end position="232"/>
    </location>
</feature>
<reference evidence="3" key="2">
    <citation type="submission" date="2020-09" db="EMBL/GenBank/DDBJ databases">
        <authorList>
            <person name="Sun Q."/>
            <person name="Zhou Y."/>
        </authorList>
    </citation>
    <scope>NUCLEOTIDE SEQUENCE</scope>
    <source>
        <strain evidence="3">CGMCC 1.12698</strain>
    </source>
</reference>
<dbReference type="RefSeq" id="WP_229722193.1">
    <property type="nucleotide sequence ID" value="NZ_BMFK01000001.1"/>
</dbReference>
<feature type="domain" description="Glycosyl transferase family 1" evidence="1">
    <location>
        <begin position="240"/>
        <end position="393"/>
    </location>
</feature>
<dbReference type="PANTHER" id="PTHR45947">
    <property type="entry name" value="SULFOQUINOVOSYL TRANSFERASE SQD2"/>
    <property type="match status" value="1"/>
</dbReference>
<dbReference type="AlphaFoldDB" id="A0A917AUQ9"/>
<dbReference type="SUPFAM" id="SSF53756">
    <property type="entry name" value="UDP-Glycosyltransferase/glycogen phosphorylase"/>
    <property type="match status" value="1"/>
</dbReference>
<reference evidence="3" key="1">
    <citation type="journal article" date="2014" name="Int. J. Syst. Evol. Microbiol.">
        <title>Complete genome sequence of Corynebacterium casei LMG S-19264T (=DSM 44701T), isolated from a smear-ripened cheese.</title>
        <authorList>
            <consortium name="US DOE Joint Genome Institute (JGI-PGF)"/>
            <person name="Walter F."/>
            <person name="Albersmeier A."/>
            <person name="Kalinowski J."/>
            <person name="Ruckert C."/>
        </authorList>
    </citation>
    <scope>NUCLEOTIDE SEQUENCE</scope>
    <source>
        <strain evidence="3">CGMCC 1.12698</strain>
    </source>
</reference>
<dbReference type="InterPro" id="IPR001296">
    <property type="entry name" value="Glyco_trans_1"/>
</dbReference>
<evidence type="ECO:0000313" key="3">
    <source>
        <dbReference type="EMBL" id="GGE72060.1"/>
    </source>
</evidence>
<sequence>MAVFHESLVRVMDIYYGVAKEEESILVAPKYSLQGRKSGSLNILYVTFLRYPNTGGLSNYITSLQMGMKRRGHQVDVFSPVQMPPIYFDTYIPEAAKEARSFLKERYNIENEKLVKNSSYLHAFTRFLRNQSLEEYDVIHAEDLFALFLLGQMKEVHKKPLFFTPHGYFTRSRMKFGKIRTGSIEEAYFTGIEKQGIHAADKIITISDSFHLPLREYGATDEQLVTVHTGIDFYPVVSTEEDHLVIVSVARLAPRKGHDLLIEAVARMQEELEGVEVWIVGDGVRRQQLEKEVKKKGLQQVKFLGRREDVANVLAASTIYVLPTLNDNFPISIIEAMFAGKAIITTTCGGIVEMIQHGETGLLCEPGNVEQLIQALRLLLTNKALRNKLGKQAHAYAKQHFTQEDMAAKMETIYRSFS</sequence>
<dbReference type="InterPro" id="IPR028098">
    <property type="entry name" value="Glyco_trans_4-like_N"/>
</dbReference>
<dbReference type="PANTHER" id="PTHR45947:SF3">
    <property type="entry name" value="SULFOQUINOVOSYL TRANSFERASE SQD2"/>
    <property type="match status" value="1"/>
</dbReference>
<dbReference type="Pfam" id="PF00534">
    <property type="entry name" value="Glycos_transf_1"/>
    <property type="match status" value="1"/>
</dbReference>
<evidence type="ECO:0008006" key="5">
    <source>
        <dbReference type="Google" id="ProtNLM"/>
    </source>
</evidence>
<accession>A0A917AUQ9</accession>
<evidence type="ECO:0000259" key="2">
    <source>
        <dbReference type="Pfam" id="PF13439"/>
    </source>
</evidence>
<dbReference type="Gene3D" id="3.40.50.2000">
    <property type="entry name" value="Glycogen Phosphorylase B"/>
    <property type="match status" value="2"/>
</dbReference>
<dbReference type="CDD" id="cd03801">
    <property type="entry name" value="GT4_PimA-like"/>
    <property type="match status" value="1"/>
</dbReference>
<evidence type="ECO:0000259" key="1">
    <source>
        <dbReference type="Pfam" id="PF00534"/>
    </source>
</evidence>